<protein>
    <submittedName>
        <fullName evidence="2">Uncharacterized protein</fullName>
    </submittedName>
</protein>
<name>A0A3M7M2T6_9PLEO</name>
<dbReference type="Proteomes" id="UP000265663">
    <property type="component" value="Unassembled WGS sequence"/>
</dbReference>
<evidence type="ECO:0000313" key="2">
    <source>
        <dbReference type="EMBL" id="RMZ68782.1"/>
    </source>
</evidence>
<proteinExistence type="predicted"/>
<accession>A0A3M7M2T6</accession>
<evidence type="ECO:0000256" key="1">
    <source>
        <dbReference type="SAM" id="Phobius"/>
    </source>
</evidence>
<sequence>MPSTMVVREMSCMCGNKDSNVMMEKIVRVRQKDILKPNFNLYLMNAYARKDMTNGKYLFAIMLMNVCSRRDLTYGRYLFVIMLMNVYLRKHMTDGTYLFAIMLMMYTCANI</sequence>
<gene>
    <name evidence="2" type="ORF">GMOD_00002630</name>
</gene>
<feature type="transmembrane region" description="Helical" evidence="1">
    <location>
        <begin position="72"/>
        <end position="88"/>
    </location>
</feature>
<dbReference type="EMBL" id="KE747817">
    <property type="protein sequence ID" value="RMZ68782.1"/>
    <property type="molecule type" value="Genomic_DNA"/>
</dbReference>
<keyword evidence="3" id="KW-1185">Reference proteome</keyword>
<dbReference type="AlphaFoldDB" id="A0A3M7M2T6"/>
<keyword evidence="1" id="KW-0812">Transmembrane</keyword>
<reference evidence="2 3" key="1">
    <citation type="journal article" date="2014" name="PLoS ONE">
        <title>De novo Genome Assembly of the Fungal Plant Pathogen Pyrenophora semeniperda.</title>
        <authorList>
            <person name="Soliai M.M."/>
            <person name="Meyer S.E."/>
            <person name="Udall J.A."/>
            <person name="Elzinga D.E."/>
            <person name="Hermansen R.A."/>
            <person name="Bodily P.M."/>
            <person name="Hart A.A."/>
            <person name="Coleman C.E."/>
        </authorList>
    </citation>
    <scope>NUCLEOTIDE SEQUENCE [LARGE SCALE GENOMIC DNA]</scope>
    <source>
        <strain evidence="2 3">CCB06</strain>
        <tissue evidence="2">Mycelium</tissue>
    </source>
</reference>
<keyword evidence="1" id="KW-1133">Transmembrane helix</keyword>
<evidence type="ECO:0000313" key="3">
    <source>
        <dbReference type="Proteomes" id="UP000265663"/>
    </source>
</evidence>
<organism evidence="2 3">
    <name type="scientific">Pyrenophora seminiperda CCB06</name>
    <dbReference type="NCBI Taxonomy" id="1302712"/>
    <lineage>
        <taxon>Eukaryota</taxon>
        <taxon>Fungi</taxon>
        <taxon>Dikarya</taxon>
        <taxon>Ascomycota</taxon>
        <taxon>Pezizomycotina</taxon>
        <taxon>Dothideomycetes</taxon>
        <taxon>Pleosporomycetidae</taxon>
        <taxon>Pleosporales</taxon>
        <taxon>Pleosporineae</taxon>
        <taxon>Pleosporaceae</taxon>
        <taxon>Pyrenophora</taxon>
    </lineage>
</organism>
<keyword evidence="1" id="KW-0472">Membrane</keyword>